<reference evidence="1 2" key="2">
    <citation type="submission" date="2018-11" db="EMBL/GenBank/DDBJ databases">
        <authorList>
            <consortium name="Pathogen Informatics"/>
        </authorList>
    </citation>
    <scope>NUCLEOTIDE SEQUENCE [LARGE SCALE GENOMIC DNA]</scope>
</reference>
<dbReference type="AlphaFoldDB" id="A0A0M3JMC2"/>
<accession>A0A0M3JMC2</accession>
<reference evidence="3" key="1">
    <citation type="submission" date="2017-02" db="UniProtKB">
        <authorList>
            <consortium name="WormBaseParasite"/>
        </authorList>
    </citation>
    <scope>IDENTIFICATION</scope>
</reference>
<dbReference type="WBParaSite" id="ASIM_0000880701-mRNA-1">
    <property type="protein sequence ID" value="ASIM_0000880701-mRNA-1"/>
    <property type="gene ID" value="ASIM_0000880701"/>
</dbReference>
<evidence type="ECO:0000313" key="3">
    <source>
        <dbReference type="WBParaSite" id="ASIM_0000880701-mRNA-1"/>
    </source>
</evidence>
<organism evidence="3">
    <name type="scientific">Anisakis simplex</name>
    <name type="common">Herring worm</name>
    <dbReference type="NCBI Taxonomy" id="6269"/>
    <lineage>
        <taxon>Eukaryota</taxon>
        <taxon>Metazoa</taxon>
        <taxon>Ecdysozoa</taxon>
        <taxon>Nematoda</taxon>
        <taxon>Chromadorea</taxon>
        <taxon>Rhabditida</taxon>
        <taxon>Spirurina</taxon>
        <taxon>Ascaridomorpha</taxon>
        <taxon>Ascaridoidea</taxon>
        <taxon>Anisakidae</taxon>
        <taxon>Anisakis</taxon>
        <taxon>Anisakis simplex complex</taxon>
    </lineage>
</organism>
<dbReference type="Proteomes" id="UP000267096">
    <property type="component" value="Unassembled WGS sequence"/>
</dbReference>
<gene>
    <name evidence="1" type="ORF">ASIM_LOCUS8554</name>
</gene>
<evidence type="ECO:0000313" key="2">
    <source>
        <dbReference type="Proteomes" id="UP000267096"/>
    </source>
</evidence>
<dbReference type="EMBL" id="UYRR01023549">
    <property type="protein sequence ID" value="VDK32764.1"/>
    <property type="molecule type" value="Genomic_DNA"/>
</dbReference>
<evidence type="ECO:0000313" key="1">
    <source>
        <dbReference type="EMBL" id="VDK32764.1"/>
    </source>
</evidence>
<keyword evidence="2" id="KW-1185">Reference proteome</keyword>
<protein>
    <submittedName>
        <fullName evidence="3">Thyroglobulin type-1 domain-containing protein</fullName>
    </submittedName>
</protein>
<proteinExistence type="predicted"/>
<sequence>MALGIASFVIGQSIGPGMQIKNCPTKGTKGTKAPCMLLGTIHTDR</sequence>
<name>A0A0M3JMC2_ANISI</name>